<dbReference type="OrthoDB" id="5068927at2759"/>
<evidence type="ECO:0000313" key="1">
    <source>
        <dbReference type="EMBL" id="KAF4338728.1"/>
    </source>
</evidence>
<dbReference type="AlphaFoldDB" id="A0A9P5DY78"/>
<name>A0A9P5DY78_9HYPO</name>
<evidence type="ECO:0000313" key="2">
    <source>
        <dbReference type="Proteomes" id="UP000730481"/>
    </source>
</evidence>
<dbReference type="EMBL" id="PVQB02000335">
    <property type="protein sequence ID" value="KAF4338728.1"/>
    <property type="molecule type" value="Genomic_DNA"/>
</dbReference>
<gene>
    <name evidence="1" type="ORF">FBEOM_7380</name>
</gene>
<reference evidence="1" key="2">
    <citation type="submission" date="2020-02" db="EMBL/GenBank/DDBJ databases">
        <title>Identification and distribution of gene clusters putatively required for synthesis of sphingolipid metabolism inhibitors in phylogenetically diverse species of the filamentous fungus Fusarium.</title>
        <authorList>
            <person name="Kim H.-S."/>
            <person name="Busman M."/>
            <person name="Brown D.W."/>
            <person name="Divon H."/>
            <person name="Uhlig S."/>
            <person name="Proctor R.H."/>
        </authorList>
    </citation>
    <scope>NUCLEOTIDE SEQUENCE</scope>
    <source>
        <strain evidence="1">NRRL 25174</strain>
    </source>
</reference>
<proteinExistence type="predicted"/>
<dbReference type="Proteomes" id="UP000730481">
    <property type="component" value="Unassembled WGS sequence"/>
</dbReference>
<keyword evidence="2" id="KW-1185">Reference proteome</keyword>
<organism evidence="1 2">
    <name type="scientific">Fusarium beomiforme</name>
    <dbReference type="NCBI Taxonomy" id="44412"/>
    <lineage>
        <taxon>Eukaryota</taxon>
        <taxon>Fungi</taxon>
        <taxon>Dikarya</taxon>
        <taxon>Ascomycota</taxon>
        <taxon>Pezizomycotina</taxon>
        <taxon>Sordariomycetes</taxon>
        <taxon>Hypocreomycetidae</taxon>
        <taxon>Hypocreales</taxon>
        <taxon>Nectriaceae</taxon>
        <taxon>Fusarium</taxon>
        <taxon>Fusarium burgessii species complex</taxon>
    </lineage>
</organism>
<sequence length="214" mass="24102">MLLTPRGIPDLETAYRTFRTPCPPETTNTNPTLHAATYLEPPATSYLYVGAHVPNDMNPPPRSGYILPPGPLDRPTTHLQPSTESVVVTTDQTELTLSDALDQSECLASHYDKFSNHVMLLKPVMHEFHDVIKAVKERQDSEDEHKGRSFAMPPERWADNNNFWNVFLLFVSYEQATRSFEPGTIPRAEASAFRARLASWNGAYCYPPRISGVQ</sequence>
<reference evidence="1" key="1">
    <citation type="journal article" date="2017" name="Mycologia">
        <title>Fusarium algeriense, sp. nov., a novel toxigenic crown rot pathogen of durum wheat from Algeria is nested in the Fusarium burgessii species complex.</title>
        <authorList>
            <person name="Laraba I."/>
            <person name="Keddad A."/>
            <person name="Boureghda H."/>
            <person name="Abdallah N."/>
            <person name="Vaughan M.M."/>
            <person name="Proctor R.H."/>
            <person name="Busman M."/>
            <person name="O'Donnell K."/>
        </authorList>
    </citation>
    <scope>NUCLEOTIDE SEQUENCE</scope>
    <source>
        <strain evidence="1">NRRL 25174</strain>
    </source>
</reference>
<protein>
    <submittedName>
        <fullName evidence="1">Uncharacterized protein</fullName>
    </submittedName>
</protein>
<accession>A0A9P5DY78</accession>
<comment type="caution">
    <text evidence="1">The sequence shown here is derived from an EMBL/GenBank/DDBJ whole genome shotgun (WGS) entry which is preliminary data.</text>
</comment>